<keyword evidence="3" id="KW-0227">DNA damage</keyword>
<keyword evidence="4" id="KW-0234">DNA repair</keyword>
<evidence type="ECO:0000256" key="3">
    <source>
        <dbReference type="ARBA" id="ARBA00022763"/>
    </source>
</evidence>
<reference evidence="7 8" key="1">
    <citation type="journal article" date="2010" name="Plant Cell">
        <title>The Chlorella variabilis NC64A genome reveals adaptation to photosymbiosis, coevolution with viruses, and cryptic sex.</title>
        <authorList>
            <person name="Blanc G."/>
            <person name="Duncan G."/>
            <person name="Agarkova I."/>
            <person name="Borodovsky M."/>
            <person name="Gurnon J."/>
            <person name="Kuo A."/>
            <person name="Lindquist E."/>
            <person name="Lucas S."/>
            <person name="Pangilinan J."/>
            <person name="Polle J."/>
            <person name="Salamov A."/>
            <person name="Terry A."/>
            <person name="Yamada T."/>
            <person name="Dunigan D.D."/>
            <person name="Grigoriev I.V."/>
            <person name="Claverie J.M."/>
            <person name="Van Etten J.L."/>
        </authorList>
    </citation>
    <scope>NUCLEOTIDE SEQUENCE [LARGE SCALE GENOMIC DNA]</scope>
    <source>
        <strain evidence="7 8">NC64A</strain>
    </source>
</reference>
<dbReference type="PROSITE" id="PS50294">
    <property type="entry name" value="WD_REPEATS_REGION"/>
    <property type="match status" value="2"/>
</dbReference>
<proteinExistence type="predicted"/>
<keyword evidence="8" id="KW-1185">Reference proteome</keyword>
<evidence type="ECO:0000256" key="5">
    <source>
        <dbReference type="PROSITE-ProRule" id="PRU00221"/>
    </source>
</evidence>
<dbReference type="Proteomes" id="UP000008141">
    <property type="component" value="Unassembled WGS sequence"/>
</dbReference>
<dbReference type="Pfam" id="PF00400">
    <property type="entry name" value="WD40"/>
    <property type="match status" value="3"/>
</dbReference>
<dbReference type="Gene3D" id="2.130.10.10">
    <property type="entry name" value="YVTN repeat-like/Quinoprotein amine dehydrogenase"/>
    <property type="match status" value="1"/>
</dbReference>
<keyword evidence="2" id="KW-0677">Repeat</keyword>
<evidence type="ECO:0000313" key="7">
    <source>
        <dbReference type="EMBL" id="EFN57592.1"/>
    </source>
</evidence>
<dbReference type="PROSITE" id="PS50082">
    <property type="entry name" value="WD_REPEATS_2"/>
    <property type="match status" value="2"/>
</dbReference>
<feature type="repeat" description="WD" evidence="5">
    <location>
        <begin position="210"/>
        <end position="252"/>
    </location>
</feature>
<name>E1Z9W1_CHLVA</name>
<sequence length="259" mass="27144">MPGLQARWPSGSSACGRRRLQPPPWRSSLSHLSPCPSGAHACRLQTLEFCHDKVIRSVHAGGVTCLDLDPGEQRYLLAGAADASIAVYDLHQPSPADAAAAPGAGGGGRTDHAALFSITKQAPQGHRFSVSAVAWYPVDSGLFVSGGYDCEAKVWDANTLQVVCSFSLGSRVYAAAMSATATAHCLVAVGGGGSAVQLCDVVSGGFTHALAGHRAAVWALAWSPSSEWQLMTGGCDGQLRLWDIRRSGPLHIFDQHDTQ</sequence>
<dbReference type="GO" id="GO:0006283">
    <property type="term" value="P:transcription-coupled nucleotide-excision repair"/>
    <property type="evidence" value="ECO:0007669"/>
    <property type="project" value="InterPro"/>
</dbReference>
<dbReference type="InterPro" id="IPR001680">
    <property type="entry name" value="WD40_rpt"/>
</dbReference>
<feature type="repeat" description="WD" evidence="5">
    <location>
        <begin position="123"/>
        <end position="165"/>
    </location>
</feature>
<accession>E1Z9W1</accession>
<dbReference type="PANTHER" id="PTHR46202:SF1">
    <property type="entry name" value="DNA EXCISION REPAIR PROTEIN ERCC-8"/>
    <property type="match status" value="1"/>
</dbReference>
<dbReference type="SUPFAM" id="SSF50978">
    <property type="entry name" value="WD40 repeat-like"/>
    <property type="match status" value="1"/>
</dbReference>
<evidence type="ECO:0000256" key="2">
    <source>
        <dbReference type="ARBA" id="ARBA00022737"/>
    </source>
</evidence>
<dbReference type="PROSITE" id="PS00678">
    <property type="entry name" value="WD_REPEATS_1"/>
    <property type="match status" value="1"/>
</dbReference>
<feature type="region of interest" description="Disordered" evidence="6">
    <location>
        <begin position="1"/>
        <end position="27"/>
    </location>
</feature>
<dbReference type="InterPro" id="IPR042238">
    <property type="entry name" value="Rad28/ERCC8/Ckn1/ATCSA-1"/>
</dbReference>
<dbReference type="AlphaFoldDB" id="E1Z9W1"/>
<protein>
    <submittedName>
        <fullName evidence="7">Uncharacterized protein</fullName>
    </submittedName>
</protein>
<dbReference type="PANTHER" id="PTHR46202">
    <property type="entry name" value="DNA EXCISION REPAIR PROTEIN ERCC-8"/>
    <property type="match status" value="1"/>
</dbReference>
<dbReference type="InterPro" id="IPR015943">
    <property type="entry name" value="WD40/YVTN_repeat-like_dom_sf"/>
</dbReference>
<dbReference type="InParanoid" id="E1Z9W1"/>
<evidence type="ECO:0000313" key="8">
    <source>
        <dbReference type="Proteomes" id="UP000008141"/>
    </source>
</evidence>
<keyword evidence="1 5" id="KW-0853">WD repeat</keyword>
<dbReference type="InterPro" id="IPR019775">
    <property type="entry name" value="WD40_repeat_CS"/>
</dbReference>
<dbReference type="EMBL" id="GL433839">
    <property type="protein sequence ID" value="EFN57592.1"/>
    <property type="molecule type" value="Genomic_DNA"/>
</dbReference>
<dbReference type="PRINTS" id="PR00320">
    <property type="entry name" value="GPROTEINBRPT"/>
</dbReference>
<dbReference type="eggNOG" id="KOG4283">
    <property type="taxonomic scope" value="Eukaryota"/>
</dbReference>
<dbReference type="OMA" id="XELYSGS"/>
<dbReference type="GO" id="GO:0031464">
    <property type="term" value="C:Cul4A-RING E3 ubiquitin ligase complex"/>
    <property type="evidence" value="ECO:0007669"/>
    <property type="project" value="TreeGrafter"/>
</dbReference>
<evidence type="ECO:0000256" key="6">
    <source>
        <dbReference type="SAM" id="MobiDB-lite"/>
    </source>
</evidence>
<dbReference type="GO" id="GO:0000109">
    <property type="term" value="C:nucleotide-excision repair complex"/>
    <property type="evidence" value="ECO:0007669"/>
    <property type="project" value="TreeGrafter"/>
</dbReference>
<evidence type="ECO:0000256" key="1">
    <source>
        <dbReference type="ARBA" id="ARBA00022574"/>
    </source>
</evidence>
<gene>
    <name evidence="7" type="ORF">CHLNCDRAFT_20970</name>
</gene>
<dbReference type="GO" id="GO:0043161">
    <property type="term" value="P:proteasome-mediated ubiquitin-dependent protein catabolic process"/>
    <property type="evidence" value="ECO:0007669"/>
    <property type="project" value="TreeGrafter"/>
</dbReference>
<evidence type="ECO:0000256" key="4">
    <source>
        <dbReference type="ARBA" id="ARBA00023204"/>
    </source>
</evidence>
<dbReference type="KEGG" id="cvr:CHLNCDRAFT_20970"/>
<organism evidence="8">
    <name type="scientific">Chlorella variabilis</name>
    <name type="common">Green alga</name>
    <dbReference type="NCBI Taxonomy" id="554065"/>
    <lineage>
        <taxon>Eukaryota</taxon>
        <taxon>Viridiplantae</taxon>
        <taxon>Chlorophyta</taxon>
        <taxon>core chlorophytes</taxon>
        <taxon>Trebouxiophyceae</taxon>
        <taxon>Chlorellales</taxon>
        <taxon>Chlorellaceae</taxon>
        <taxon>Chlorella clade</taxon>
        <taxon>Chlorella</taxon>
    </lineage>
</organism>
<dbReference type="InterPro" id="IPR036322">
    <property type="entry name" value="WD40_repeat_dom_sf"/>
</dbReference>
<dbReference type="InterPro" id="IPR020472">
    <property type="entry name" value="WD40_PAC1"/>
</dbReference>
<feature type="non-terminal residue" evidence="7">
    <location>
        <position position="259"/>
    </location>
</feature>
<dbReference type="RefSeq" id="XP_005849694.1">
    <property type="nucleotide sequence ID" value="XM_005849632.1"/>
</dbReference>
<dbReference type="OrthoDB" id="361494at2759"/>
<dbReference type="SMART" id="SM00320">
    <property type="entry name" value="WD40"/>
    <property type="match status" value="4"/>
</dbReference>
<dbReference type="STRING" id="554065.E1Z9W1"/>
<dbReference type="GeneID" id="17356783"/>
<dbReference type="GO" id="GO:0000209">
    <property type="term" value="P:protein polyubiquitination"/>
    <property type="evidence" value="ECO:0007669"/>
    <property type="project" value="TreeGrafter"/>
</dbReference>